<proteinExistence type="predicted"/>
<dbReference type="EMBL" id="CAMXCT020006647">
    <property type="protein sequence ID" value="CAL1171019.1"/>
    <property type="molecule type" value="Genomic_DNA"/>
</dbReference>
<dbReference type="InterPro" id="IPR002110">
    <property type="entry name" value="Ankyrin_rpt"/>
</dbReference>
<dbReference type="AlphaFoldDB" id="A0A9P1GMN7"/>
<dbReference type="EMBL" id="CAMXCT030006647">
    <property type="protein sequence ID" value="CAL4804956.1"/>
    <property type="molecule type" value="Genomic_DNA"/>
</dbReference>
<accession>A0A9P1GMN7</accession>
<keyword evidence="3" id="KW-0472">Membrane</keyword>
<feature type="transmembrane region" description="Helical" evidence="3">
    <location>
        <begin position="453"/>
        <end position="471"/>
    </location>
</feature>
<dbReference type="InterPro" id="IPR013320">
    <property type="entry name" value="ConA-like_dom_sf"/>
</dbReference>
<feature type="transmembrane region" description="Helical" evidence="3">
    <location>
        <begin position="348"/>
        <end position="370"/>
    </location>
</feature>
<dbReference type="InterPro" id="IPR043136">
    <property type="entry name" value="B30.2/SPRY_sf"/>
</dbReference>
<organism evidence="5">
    <name type="scientific">Cladocopium goreaui</name>
    <dbReference type="NCBI Taxonomy" id="2562237"/>
    <lineage>
        <taxon>Eukaryota</taxon>
        <taxon>Sar</taxon>
        <taxon>Alveolata</taxon>
        <taxon>Dinophyceae</taxon>
        <taxon>Suessiales</taxon>
        <taxon>Symbiodiniaceae</taxon>
        <taxon>Cladocopium</taxon>
    </lineage>
</organism>
<feature type="transmembrane region" description="Helical" evidence="3">
    <location>
        <begin position="62"/>
        <end position="82"/>
    </location>
</feature>
<comment type="caution">
    <text evidence="5">The sequence shown here is derived from an EMBL/GenBank/DDBJ whole genome shotgun (WGS) entry which is preliminary data.</text>
</comment>
<feature type="region of interest" description="Disordered" evidence="2">
    <location>
        <begin position="19"/>
        <end position="50"/>
    </location>
</feature>
<feature type="domain" description="B30.2/SPRY" evidence="4">
    <location>
        <begin position="895"/>
        <end position="1097"/>
    </location>
</feature>
<dbReference type="SUPFAM" id="SSF48403">
    <property type="entry name" value="Ankyrin repeat"/>
    <property type="match status" value="2"/>
</dbReference>
<dbReference type="SMART" id="SM00248">
    <property type="entry name" value="ANK"/>
    <property type="match status" value="10"/>
</dbReference>
<evidence type="ECO:0000313" key="7">
    <source>
        <dbReference type="Proteomes" id="UP001152797"/>
    </source>
</evidence>
<keyword evidence="7" id="KW-1185">Reference proteome</keyword>
<evidence type="ECO:0000259" key="4">
    <source>
        <dbReference type="PROSITE" id="PS50188"/>
    </source>
</evidence>
<dbReference type="PROSITE" id="PS50188">
    <property type="entry name" value="B302_SPRY"/>
    <property type="match status" value="1"/>
</dbReference>
<dbReference type="Pfam" id="PF00023">
    <property type="entry name" value="Ank"/>
    <property type="match status" value="1"/>
</dbReference>
<name>A0A9P1GMN7_9DINO</name>
<dbReference type="PANTHER" id="PTHR24133">
    <property type="entry name" value="ANKYRIN DOMAIN-CONTAINING"/>
    <property type="match status" value="1"/>
</dbReference>
<feature type="transmembrane region" description="Helical" evidence="3">
    <location>
        <begin position="420"/>
        <end position="441"/>
    </location>
</feature>
<dbReference type="SUPFAM" id="SSF49899">
    <property type="entry name" value="Concanavalin A-like lectins/glucanases"/>
    <property type="match status" value="1"/>
</dbReference>
<dbReference type="EMBL" id="CAMXCT010006647">
    <property type="protein sequence ID" value="CAI4017644.1"/>
    <property type="molecule type" value="Genomic_DNA"/>
</dbReference>
<sequence>MGCGLSRFWKARPRNAAVSDEEVTPLLPAKEKPPDRPDRPDPSAQEGPPPDLHPVLGHGFRVKFACFVCALLGAAIGFAILLREPLKLQIGKDSAVPHCFIGQMFMNIHWMIIACGQHWMQLLLICMLVPALYVFKTCSTRVADCLVLRFARQEHVERFVAKAEVALMVLLWLADMLSDMYVAYTYCKQKLYVFAFLMILIWLGSGCLAFSHRYVSWERCDSETNLGYFAQGLNEHGEPKPGYKTFLLYILQVQPLIMALNSWQHGMTRRLQEEKMVAALTEAAPSSLLQLYALRLDPPKENSLDLQLLWGSIALSILTVAMGINKAYELCVPESCKMEKHVLPAGVLVWFRWCDTFSRIGVWALLGICLRPIGAKRHGIQQPYLPVILAAELLLIAMVFKSQSFGLNLAWSQFLKKENFVGVISGFLSVYWCCNTADLVVQHKLFRSLLGLRLLQTLGILWLCTLIYSASVGSHCLVAEQPAVVIVALLVLLTFALTFFTALAHDVAMSFFALPFFPVIAGNRGGRLELAARFGVASQIPRLLQAAEPDDDGVAALCQAAEAGQVAAIHALVGAGIPPAAEWNGATALHWAAGGGHISAIQALQLHGGTELGRADKSLCAPVFYAAGSGHLEMVRFLHHSGCSLEGSLEGSAEHQSRPAVVNAAACGHLNVVQFLRDSGCSMETFDCDGITPLASAAANGHLEIVRFLHDSGCSMETPDLDGWTAAILAAQSGHADVVKFLHESACNLATANNSGCTPMTQAAQNGHLDVVKYLHCVRCSLETPSQNAVQAAAQNGHVEVLMFFLQSGCLEKASKSEANAILQAAHFGRLDVLKSLHKSGCSLEKAKDDGVAVAVENGDVEMVRFFHTSGCDIGVHSLHVAVAEGHLKVVEFLLGVVDVNAAGIGHVHALDIARANDPNSPVTKALLRAGASPGPEPQLVGLSALKPSKAPPHGNIWFTCGTPKLARSRGKFYHEIQILSEFDCPQLGWLSTDFEGGDDDDGKGVGDDANGWAFDGQRCCWWHGSASEPLQIAQWNVTEVLGFAADLDKGWMQLRTDNEQQDVFMRFEANGAVYPAASIRGLFRMHLAKQSWKLQPPEGYKEWSRGEFAWSD</sequence>
<evidence type="ECO:0000256" key="1">
    <source>
        <dbReference type="PROSITE-ProRule" id="PRU00023"/>
    </source>
</evidence>
<evidence type="ECO:0000256" key="2">
    <source>
        <dbReference type="SAM" id="MobiDB-lite"/>
    </source>
</evidence>
<keyword evidence="3" id="KW-1133">Transmembrane helix</keyword>
<keyword evidence="1" id="KW-0040">ANK repeat</keyword>
<dbReference type="Proteomes" id="UP001152797">
    <property type="component" value="Unassembled WGS sequence"/>
</dbReference>
<feature type="transmembrane region" description="Helical" evidence="3">
    <location>
        <begin position="94"/>
        <end position="113"/>
    </location>
</feature>
<evidence type="ECO:0000256" key="3">
    <source>
        <dbReference type="SAM" id="Phobius"/>
    </source>
</evidence>
<evidence type="ECO:0000313" key="5">
    <source>
        <dbReference type="EMBL" id="CAI4017644.1"/>
    </source>
</evidence>
<keyword evidence="3" id="KW-0812">Transmembrane</keyword>
<feature type="transmembrane region" description="Helical" evidence="3">
    <location>
        <begin position="159"/>
        <end position="178"/>
    </location>
</feature>
<feature type="transmembrane region" description="Helical" evidence="3">
    <location>
        <begin position="483"/>
        <end position="504"/>
    </location>
</feature>
<dbReference type="PROSITE" id="PS50297">
    <property type="entry name" value="ANK_REP_REGION"/>
    <property type="match status" value="1"/>
</dbReference>
<dbReference type="PROSITE" id="PS50088">
    <property type="entry name" value="ANK_REPEAT"/>
    <property type="match status" value="3"/>
</dbReference>
<dbReference type="Pfam" id="PF12796">
    <property type="entry name" value="Ank_2"/>
    <property type="match status" value="2"/>
</dbReference>
<feature type="compositionally biased region" description="Basic and acidic residues" evidence="2">
    <location>
        <begin position="29"/>
        <end position="41"/>
    </location>
</feature>
<evidence type="ECO:0000313" key="6">
    <source>
        <dbReference type="EMBL" id="CAL4804956.1"/>
    </source>
</evidence>
<reference evidence="6 7" key="2">
    <citation type="submission" date="2024-05" db="EMBL/GenBank/DDBJ databases">
        <authorList>
            <person name="Chen Y."/>
            <person name="Shah S."/>
            <person name="Dougan E. K."/>
            <person name="Thang M."/>
            <person name="Chan C."/>
        </authorList>
    </citation>
    <scope>NUCLEOTIDE SEQUENCE [LARGE SCALE GENOMIC DNA]</scope>
</reference>
<dbReference type="PANTHER" id="PTHR24133:SF40">
    <property type="entry name" value="ANKYRIN REPEAT DOMAIN 44"/>
    <property type="match status" value="1"/>
</dbReference>
<dbReference type="OrthoDB" id="415408at2759"/>
<dbReference type="InterPro" id="IPR001870">
    <property type="entry name" value="B30.2/SPRY"/>
</dbReference>
<feature type="transmembrane region" description="Helical" evidence="3">
    <location>
        <begin position="382"/>
        <end position="400"/>
    </location>
</feature>
<feature type="transmembrane region" description="Helical" evidence="3">
    <location>
        <begin position="190"/>
        <end position="210"/>
    </location>
</feature>
<protein>
    <submittedName>
        <fullName evidence="6">Ankyrin repeat domain-containing protein 17</fullName>
    </submittedName>
</protein>
<gene>
    <name evidence="5" type="ORF">C1SCF055_LOCUS42271</name>
</gene>
<dbReference type="Gene3D" id="1.25.40.20">
    <property type="entry name" value="Ankyrin repeat-containing domain"/>
    <property type="match status" value="4"/>
</dbReference>
<dbReference type="InterPro" id="IPR052391">
    <property type="entry name" value="E3_Ligase-Neurotoxin"/>
</dbReference>
<dbReference type="Gene3D" id="2.60.120.920">
    <property type="match status" value="1"/>
</dbReference>
<feature type="repeat" description="ANK" evidence="1">
    <location>
        <begin position="584"/>
        <end position="617"/>
    </location>
</feature>
<dbReference type="CDD" id="cd11709">
    <property type="entry name" value="SPRY"/>
    <property type="match status" value="1"/>
</dbReference>
<feature type="transmembrane region" description="Helical" evidence="3">
    <location>
        <begin position="119"/>
        <end position="138"/>
    </location>
</feature>
<dbReference type="InterPro" id="IPR036770">
    <property type="entry name" value="Ankyrin_rpt-contain_sf"/>
</dbReference>
<feature type="repeat" description="ANK" evidence="1">
    <location>
        <begin position="722"/>
        <end position="754"/>
    </location>
</feature>
<reference evidence="5" key="1">
    <citation type="submission" date="2022-10" db="EMBL/GenBank/DDBJ databases">
        <authorList>
            <person name="Chen Y."/>
            <person name="Dougan E. K."/>
            <person name="Chan C."/>
            <person name="Rhodes N."/>
            <person name="Thang M."/>
        </authorList>
    </citation>
    <scope>NUCLEOTIDE SEQUENCE</scope>
</reference>
<feature type="repeat" description="ANK" evidence="1">
    <location>
        <begin position="689"/>
        <end position="721"/>
    </location>
</feature>